<keyword evidence="1" id="KW-1133">Transmembrane helix</keyword>
<dbReference type="AlphaFoldDB" id="A0AAD6YDP1"/>
<evidence type="ECO:0000313" key="2">
    <source>
        <dbReference type="EMBL" id="KAJ7213632.1"/>
    </source>
</evidence>
<proteinExistence type="predicted"/>
<organism evidence="2 3">
    <name type="scientific">Mycena pura</name>
    <dbReference type="NCBI Taxonomy" id="153505"/>
    <lineage>
        <taxon>Eukaryota</taxon>
        <taxon>Fungi</taxon>
        <taxon>Dikarya</taxon>
        <taxon>Basidiomycota</taxon>
        <taxon>Agaricomycotina</taxon>
        <taxon>Agaricomycetes</taxon>
        <taxon>Agaricomycetidae</taxon>
        <taxon>Agaricales</taxon>
        <taxon>Marasmiineae</taxon>
        <taxon>Mycenaceae</taxon>
        <taxon>Mycena</taxon>
    </lineage>
</organism>
<name>A0AAD6YDP1_9AGAR</name>
<protein>
    <submittedName>
        <fullName evidence="2">Uncharacterized protein</fullName>
    </submittedName>
</protein>
<accession>A0AAD6YDP1</accession>
<dbReference type="Proteomes" id="UP001219525">
    <property type="component" value="Unassembled WGS sequence"/>
</dbReference>
<gene>
    <name evidence="2" type="ORF">GGX14DRAFT_393117</name>
</gene>
<sequence>MPREAIFGLDTRCKIWVRGVGSQGAGQAFADTASGPRKISRGLNIPRFALVHNSSGVAYPRSETNRRRSGWAAAISRADLSAAVSALTGGVGDNKPASRTNIDFEAHTRRSDLYTHRRAVTDLHLMPVAETAEGSKDRQLGDAGRRQPMDIAFHIIAGTCGAVLMYMGFRQCSTRRAMWTRMPDEKGVGGAEITKFAGRR</sequence>
<evidence type="ECO:0000313" key="3">
    <source>
        <dbReference type="Proteomes" id="UP001219525"/>
    </source>
</evidence>
<feature type="transmembrane region" description="Helical" evidence="1">
    <location>
        <begin position="151"/>
        <end position="169"/>
    </location>
</feature>
<comment type="caution">
    <text evidence="2">The sequence shown here is derived from an EMBL/GenBank/DDBJ whole genome shotgun (WGS) entry which is preliminary data.</text>
</comment>
<keyword evidence="1" id="KW-0472">Membrane</keyword>
<reference evidence="2" key="1">
    <citation type="submission" date="2023-03" db="EMBL/GenBank/DDBJ databases">
        <title>Massive genome expansion in bonnet fungi (Mycena s.s.) driven by repeated elements and novel gene families across ecological guilds.</title>
        <authorList>
            <consortium name="Lawrence Berkeley National Laboratory"/>
            <person name="Harder C.B."/>
            <person name="Miyauchi S."/>
            <person name="Viragh M."/>
            <person name="Kuo A."/>
            <person name="Thoen E."/>
            <person name="Andreopoulos B."/>
            <person name="Lu D."/>
            <person name="Skrede I."/>
            <person name="Drula E."/>
            <person name="Henrissat B."/>
            <person name="Morin E."/>
            <person name="Kohler A."/>
            <person name="Barry K."/>
            <person name="LaButti K."/>
            <person name="Morin E."/>
            <person name="Salamov A."/>
            <person name="Lipzen A."/>
            <person name="Mereny Z."/>
            <person name="Hegedus B."/>
            <person name="Baldrian P."/>
            <person name="Stursova M."/>
            <person name="Weitz H."/>
            <person name="Taylor A."/>
            <person name="Grigoriev I.V."/>
            <person name="Nagy L.G."/>
            <person name="Martin F."/>
            <person name="Kauserud H."/>
        </authorList>
    </citation>
    <scope>NUCLEOTIDE SEQUENCE</scope>
    <source>
        <strain evidence="2">9144</strain>
    </source>
</reference>
<evidence type="ECO:0000256" key="1">
    <source>
        <dbReference type="SAM" id="Phobius"/>
    </source>
</evidence>
<keyword evidence="1" id="KW-0812">Transmembrane</keyword>
<dbReference type="EMBL" id="JARJCW010000021">
    <property type="protein sequence ID" value="KAJ7213632.1"/>
    <property type="molecule type" value="Genomic_DNA"/>
</dbReference>
<keyword evidence="3" id="KW-1185">Reference proteome</keyword>